<keyword evidence="4" id="KW-1185">Reference proteome</keyword>
<comment type="caution">
    <text evidence="3">The sequence shown here is derived from an EMBL/GenBank/DDBJ whole genome shotgun (WGS) entry which is preliminary data.</text>
</comment>
<reference evidence="3 4" key="1">
    <citation type="submission" date="2020-07" db="EMBL/GenBank/DDBJ databases">
        <title>Sequencing the genomes of 1000 actinobacteria strains.</title>
        <authorList>
            <person name="Klenk H.-P."/>
        </authorList>
    </citation>
    <scope>NUCLEOTIDE SEQUENCE [LARGE SCALE GENOMIC DNA]</scope>
    <source>
        <strain evidence="3 4">DSM 100723</strain>
    </source>
</reference>
<evidence type="ECO:0000313" key="4">
    <source>
        <dbReference type="Proteomes" id="UP000523079"/>
    </source>
</evidence>
<dbReference type="InterPro" id="IPR009057">
    <property type="entry name" value="Homeodomain-like_sf"/>
</dbReference>
<gene>
    <name evidence="3" type="ORF">FHX74_001325</name>
</gene>
<dbReference type="EMBL" id="JACGWT010000002">
    <property type="protein sequence ID" value="MBA8793720.1"/>
    <property type="molecule type" value="Genomic_DNA"/>
</dbReference>
<dbReference type="Proteomes" id="UP000523079">
    <property type="component" value="Unassembled WGS sequence"/>
</dbReference>
<name>A0A7W3IR82_9ACTN</name>
<evidence type="ECO:0000259" key="2">
    <source>
        <dbReference type="Pfam" id="PF02954"/>
    </source>
</evidence>
<dbReference type="Gene3D" id="1.10.10.60">
    <property type="entry name" value="Homeodomain-like"/>
    <property type="match status" value="1"/>
</dbReference>
<dbReference type="InterPro" id="IPR029016">
    <property type="entry name" value="GAF-like_dom_sf"/>
</dbReference>
<accession>A0A7W3IR82</accession>
<dbReference type="SUPFAM" id="SSF46689">
    <property type="entry name" value="Homeodomain-like"/>
    <property type="match status" value="1"/>
</dbReference>
<dbReference type="Pfam" id="PF02954">
    <property type="entry name" value="HTH_8"/>
    <property type="match status" value="1"/>
</dbReference>
<evidence type="ECO:0000259" key="1">
    <source>
        <dbReference type="Pfam" id="PF01590"/>
    </source>
</evidence>
<dbReference type="Pfam" id="PF01590">
    <property type="entry name" value="GAF"/>
    <property type="match status" value="1"/>
</dbReference>
<organism evidence="3 4">
    <name type="scientific">Microlunatus kandeliicorticis</name>
    <dbReference type="NCBI Taxonomy" id="1759536"/>
    <lineage>
        <taxon>Bacteria</taxon>
        <taxon>Bacillati</taxon>
        <taxon>Actinomycetota</taxon>
        <taxon>Actinomycetes</taxon>
        <taxon>Propionibacteriales</taxon>
        <taxon>Propionibacteriaceae</taxon>
        <taxon>Microlunatus</taxon>
    </lineage>
</organism>
<dbReference type="Gene3D" id="3.30.450.40">
    <property type="match status" value="1"/>
</dbReference>
<protein>
    <submittedName>
        <fullName evidence="3">Transcriptional regulator of acetoin/glycerol metabolism</fullName>
    </submittedName>
</protein>
<evidence type="ECO:0000313" key="3">
    <source>
        <dbReference type="EMBL" id="MBA8793720.1"/>
    </source>
</evidence>
<feature type="domain" description="DNA binding HTH" evidence="2">
    <location>
        <begin position="223"/>
        <end position="262"/>
    </location>
</feature>
<dbReference type="GO" id="GO:0043565">
    <property type="term" value="F:sequence-specific DNA binding"/>
    <property type="evidence" value="ECO:0007669"/>
    <property type="project" value="InterPro"/>
</dbReference>
<proteinExistence type="predicted"/>
<sequence length="273" mass="29254">MSMDADLAATARAETALPLAQRPQILASWERCERRGLPPAGLEVPHTADFDDDTSLAHAALPVLRVLQASLPDEPLSIMLSDRDGLVAIRLCHDRDILRALDAVSLAPGSTYSEDAVGTNGFGIALTDDRPSLVAGVEHYSADLAGFTCAGSPVHDPVTGTVAGALSLTTWSERRPDLLMALAAQTAMNIEAQLTRVASSTAEQKDDFLEAITERRGPRLSALERLEREAIVEALSRCGGPAEAAAELGISRATVYRRIRRYRIRVGLHPVSD</sequence>
<dbReference type="AlphaFoldDB" id="A0A7W3IR82"/>
<feature type="domain" description="GAF" evidence="1">
    <location>
        <begin position="62"/>
        <end position="190"/>
    </location>
</feature>
<dbReference type="InterPro" id="IPR003018">
    <property type="entry name" value="GAF"/>
</dbReference>
<dbReference type="InterPro" id="IPR002197">
    <property type="entry name" value="HTH_Fis"/>
</dbReference>